<keyword evidence="1" id="KW-1133">Transmembrane helix</keyword>
<feature type="transmembrane region" description="Helical" evidence="1">
    <location>
        <begin position="80"/>
        <end position="105"/>
    </location>
</feature>
<evidence type="ECO:0000256" key="1">
    <source>
        <dbReference type="SAM" id="Phobius"/>
    </source>
</evidence>
<gene>
    <name evidence="2" type="ORF">EHS13_34445</name>
</gene>
<reference evidence="3" key="1">
    <citation type="submission" date="2018-11" db="EMBL/GenBank/DDBJ databases">
        <title>Complete genome sequence of Paenibacillus sp. ML311-T8.</title>
        <authorList>
            <person name="Nam Y.-D."/>
            <person name="Kang J."/>
            <person name="Chung W.-H."/>
            <person name="Park Y.S."/>
        </authorList>
    </citation>
    <scope>NUCLEOTIDE SEQUENCE [LARGE SCALE GENOMIC DNA]</scope>
    <source>
        <strain evidence="3">ML311-T8</strain>
    </source>
</reference>
<sequence length="226" mass="26283">MISIINVWKMHLRDKKSWFMMPWMIMMSSFLVNLVISFFTEDLYTGGLASFYIFVFVAGIITVTQTFPFAIGFSVRRIDFLLGTGLTVTLASIVNAVGLVLLAVAEHSWFNSWGTELHFFHIQYWSDGAVWEQLWISFMTLLQFFFLGFVTACIHRRFGRTGMYVFYIGFSVLFTILSFLCTSNNWWKPIFNWLGDQTAFDYSLWMIPLLACYGIIAYLLLRRATV</sequence>
<organism evidence="2 3">
    <name type="scientific">Paenibacillus psychroresistens</name>
    <dbReference type="NCBI Taxonomy" id="1778678"/>
    <lineage>
        <taxon>Bacteria</taxon>
        <taxon>Bacillati</taxon>
        <taxon>Bacillota</taxon>
        <taxon>Bacilli</taxon>
        <taxon>Bacillales</taxon>
        <taxon>Paenibacillaceae</taxon>
        <taxon>Paenibacillus</taxon>
    </lineage>
</organism>
<dbReference type="KEGG" id="ppsc:EHS13_34445"/>
<feature type="transmembrane region" description="Helical" evidence="1">
    <location>
        <begin position="134"/>
        <end position="152"/>
    </location>
</feature>
<evidence type="ECO:0000313" key="3">
    <source>
        <dbReference type="Proteomes" id="UP000426246"/>
    </source>
</evidence>
<dbReference type="EMBL" id="CP034235">
    <property type="protein sequence ID" value="QGQ99603.1"/>
    <property type="molecule type" value="Genomic_DNA"/>
</dbReference>
<keyword evidence="1" id="KW-0472">Membrane</keyword>
<protein>
    <submittedName>
        <fullName evidence="2">Uncharacterized protein</fullName>
    </submittedName>
</protein>
<evidence type="ECO:0000313" key="2">
    <source>
        <dbReference type="EMBL" id="QGQ99603.1"/>
    </source>
</evidence>
<keyword evidence="1" id="KW-0812">Transmembrane</keyword>
<proteinExistence type="predicted"/>
<dbReference type="AlphaFoldDB" id="A0A6B8RVX9"/>
<keyword evidence="3" id="KW-1185">Reference proteome</keyword>
<dbReference type="OrthoDB" id="2663350at2"/>
<feature type="transmembrane region" description="Helical" evidence="1">
    <location>
        <begin position="164"/>
        <end position="187"/>
    </location>
</feature>
<dbReference type="Proteomes" id="UP000426246">
    <property type="component" value="Chromosome"/>
</dbReference>
<accession>A0A6B8RVX9</accession>
<feature type="transmembrane region" description="Helical" evidence="1">
    <location>
        <begin position="21"/>
        <end position="39"/>
    </location>
</feature>
<name>A0A6B8RVX9_9BACL</name>
<feature type="transmembrane region" description="Helical" evidence="1">
    <location>
        <begin position="51"/>
        <end position="73"/>
    </location>
</feature>
<feature type="transmembrane region" description="Helical" evidence="1">
    <location>
        <begin position="202"/>
        <end position="221"/>
    </location>
</feature>
<dbReference type="RefSeq" id="WP_155704768.1">
    <property type="nucleotide sequence ID" value="NZ_CP034235.1"/>
</dbReference>